<dbReference type="InterPro" id="IPR020103">
    <property type="entry name" value="PsdUridine_synth_cat_dom_sf"/>
</dbReference>
<dbReference type="PANTHER" id="PTHR47683:SF2">
    <property type="entry name" value="RNA-BINDING S4 DOMAIN-CONTAINING PROTEIN"/>
    <property type="match status" value="1"/>
</dbReference>
<dbReference type="SUPFAM" id="SSF55174">
    <property type="entry name" value="Alpha-L RNA-binding motif"/>
    <property type="match status" value="1"/>
</dbReference>
<dbReference type="PROSITE" id="PS01149">
    <property type="entry name" value="PSI_RSU"/>
    <property type="match status" value="1"/>
</dbReference>
<dbReference type="GO" id="GO:0160136">
    <property type="term" value="F:16S rRNA pseudouridine(516) synthase activity"/>
    <property type="evidence" value="ECO:0007669"/>
    <property type="project" value="UniProtKB-EC"/>
</dbReference>
<dbReference type="RefSeq" id="WP_129718644.1">
    <property type="nucleotide sequence ID" value="NZ_PRLK01000003.1"/>
</dbReference>
<feature type="domain" description="RNA-binding S4" evidence="5">
    <location>
        <begin position="11"/>
        <end position="71"/>
    </location>
</feature>
<dbReference type="Proteomes" id="UP001190925">
    <property type="component" value="Unassembled WGS sequence"/>
</dbReference>
<dbReference type="InterPro" id="IPR018496">
    <property type="entry name" value="PsdUridine_synth_RsuA/RluB_CS"/>
</dbReference>
<evidence type="ECO:0000256" key="3">
    <source>
        <dbReference type="PROSITE-ProRule" id="PRU00182"/>
    </source>
</evidence>
<keyword evidence="7" id="KW-1185">Reference proteome</keyword>
<organism evidence="6 7">
    <name type="scientific">Candidatus Nanogingivalis gingivitcus</name>
    <dbReference type="NCBI Taxonomy" id="2171992"/>
    <lineage>
        <taxon>Bacteria</taxon>
        <taxon>Candidatus Saccharimonadota</taxon>
        <taxon>Candidatus Nanosyncoccalia</taxon>
        <taxon>Candidatus Nanogingivales</taxon>
        <taxon>Candidatus Nanogingivalaceae</taxon>
        <taxon>Candidatus Nanogingivalis</taxon>
    </lineage>
</organism>
<evidence type="ECO:0000256" key="4">
    <source>
        <dbReference type="RuleBase" id="RU003887"/>
    </source>
</evidence>
<protein>
    <recommendedName>
        <fullName evidence="4">Pseudouridine synthase</fullName>
        <ecNumber evidence="4">5.4.99.-</ecNumber>
    </recommendedName>
</protein>
<dbReference type="Pfam" id="PF01479">
    <property type="entry name" value="S4"/>
    <property type="match status" value="1"/>
</dbReference>
<dbReference type="NCBIfam" id="TIGR00093">
    <property type="entry name" value="pseudouridine synthase"/>
    <property type="match status" value="1"/>
</dbReference>
<sequence>MNSMGEQEPSLRLNKFLALQLGISRREADNLISSSRITIDGQQAELGARFKDGANILLDGESISTKKKEYTYILLNKPTGYVCSRKKQGDNETIYSLLPKEFNELKPVGRLDKDSSGVLLLTNDGDFAFQMTHPKFYKNKEYIVELDIALEPLHQQMIADFGINLEDGKSQLGLIRLDDSRKKWRVIMREGRNRQIRRTFAALGYKVKKLHREIFGSYQLEDDLKKGEYKITIKK</sequence>
<dbReference type="InterPro" id="IPR050343">
    <property type="entry name" value="RsuA_PseudoU_synthase"/>
</dbReference>
<accession>A0ABY0FIE8</accession>
<dbReference type="InterPro" id="IPR006145">
    <property type="entry name" value="PsdUridine_synth_RsuA/RluA"/>
</dbReference>
<dbReference type="EMBL" id="PRLK01000003">
    <property type="protein sequence ID" value="RYC72730.1"/>
    <property type="molecule type" value="Genomic_DNA"/>
</dbReference>
<gene>
    <name evidence="6" type="primary">rsuA</name>
    <name evidence="6" type="ORF">G6CMJM_00222</name>
</gene>
<dbReference type="Gene3D" id="3.10.290.10">
    <property type="entry name" value="RNA-binding S4 domain"/>
    <property type="match status" value="1"/>
</dbReference>
<dbReference type="CDD" id="cd00165">
    <property type="entry name" value="S4"/>
    <property type="match status" value="1"/>
</dbReference>
<evidence type="ECO:0000256" key="1">
    <source>
        <dbReference type="ARBA" id="ARBA00008348"/>
    </source>
</evidence>
<dbReference type="PROSITE" id="PS50889">
    <property type="entry name" value="S4"/>
    <property type="match status" value="1"/>
</dbReference>
<proteinExistence type="inferred from homology"/>
<dbReference type="Gene3D" id="3.30.70.1560">
    <property type="entry name" value="Alpha-L RNA-binding motif"/>
    <property type="match status" value="1"/>
</dbReference>
<dbReference type="Pfam" id="PF00849">
    <property type="entry name" value="PseudoU_synth_2"/>
    <property type="match status" value="1"/>
</dbReference>
<reference evidence="6 7" key="2">
    <citation type="journal article" date="2020" name="Cell Rep.">
        <title>Acquisition and Adaptation of Ultra-small Parasitic Reduced Genome Bacteria to Mammalian Hosts.</title>
        <authorList>
            <person name="McLean J.S."/>
            <person name="Bor B."/>
            <person name="Kerns K.A."/>
            <person name="Liu Q."/>
            <person name="To T.T."/>
            <person name="Solden L."/>
            <person name="Hendrickson E.L."/>
            <person name="Wrighton K."/>
            <person name="Shi W."/>
            <person name="He X."/>
        </authorList>
    </citation>
    <scope>NUCLEOTIDE SEQUENCE [LARGE SCALE GENOMIC DNA]</scope>
    <source>
        <strain evidence="6 7">TM7_CMJM_G6_1_HOT_870</strain>
    </source>
</reference>
<name>A0ABY0FIE8_9BACT</name>
<evidence type="ECO:0000256" key="2">
    <source>
        <dbReference type="ARBA" id="ARBA00023235"/>
    </source>
</evidence>
<dbReference type="PANTHER" id="PTHR47683">
    <property type="entry name" value="PSEUDOURIDINE SYNTHASE FAMILY PROTEIN-RELATED"/>
    <property type="match status" value="1"/>
</dbReference>
<dbReference type="SUPFAM" id="SSF55120">
    <property type="entry name" value="Pseudouridine synthase"/>
    <property type="match status" value="1"/>
</dbReference>
<evidence type="ECO:0000313" key="7">
    <source>
        <dbReference type="Proteomes" id="UP001190925"/>
    </source>
</evidence>
<keyword evidence="3" id="KW-0694">RNA-binding</keyword>
<dbReference type="InterPro" id="IPR020094">
    <property type="entry name" value="TruA/RsuA/RluB/E/F_N"/>
</dbReference>
<evidence type="ECO:0000313" key="6">
    <source>
        <dbReference type="EMBL" id="RYC72730.1"/>
    </source>
</evidence>
<reference evidence="6 7" key="1">
    <citation type="journal article" date="2018" name="bioRxiv">
        <title>Evidence of independent acquisition and adaption of ultra-small bacteria to human hosts across the highly diverse yet reduced genomes of the phylum Saccharibacteria.</title>
        <authorList>
            <person name="McLean J.S."/>
            <person name="Bor B."/>
            <person name="To T.T."/>
            <person name="Liu Q."/>
            <person name="Kearns K.A."/>
            <person name="Solden L.M."/>
            <person name="Wrighton K.C."/>
            <person name="He X."/>
            <person name="Shi W."/>
        </authorList>
    </citation>
    <scope>NUCLEOTIDE SEQUENCE [LARGE SCALE GENOMIC DNA]</scope>
    <source>
        <strain evidence="6 7">TM7_CMJM_G6_1_HOT_870</strain>
    </source>
</reference>
<dbReference type="InterPro" id="IPR042092">
    <property type="entry name" value="PsdUridine_s_RsuA/RluB/E/F_cat"/>
</dbReference>
<keyword evidence="2 4" id="KW-0413">Isomerase</keyword>
<dbReference type="InterPro" id="IPR002942">
    <property type="entry name" value="S4_RNA-bd"/>
</dbReference>
<comment type="similarity">
    <text evidence="1 4">Belongs to the pseudouridine synthase RsuA family.</text>
</comment>
<comment type="caution">
    <text evidence="6">The sequence shown here is derived from an EMBL/GenBank/DDBJ whole genome shotgun (WGS) entry which is preliminary data.</text>
</comment>
<dbReference type="SMART" id="SM00363">
    <property type="entry name" value="S4"/>
    <property type="match status" value="1"/>
</dbReference>
<dbReference type="InterPro" id="IPR036986">
    <property type="entry name" value="S4_RNA-bd_sf"/>
</dbReference>
<dbReference type="InterPro" id="IPR000748">
    <property type="entry name" value="PsdUridine_synth_RsuA/RluB/E/F"/>
</dbReference>
<evidence type="ECO:0000259" key="5">
    <source>
        <dbReference type="SMART" id="SM00363"/>
    </source>
</evidence>
<dbReference type="Gene3D" id="3.30.70.580">
    <property type="entry name" value="Pseudouridine synthase I, catalytic domain, N-terminal subdomain"/>
    <property type="match status" value="1"/>
</dbReference>
<dbReference type="EC" id="5.4.99.-" evidence="4"/>